<dbReference type="EMBL" id="KN550146">
    <property type="protein sequence ID" value="KHJ94927.1"/>
    <property type="molecule type" value="Genomic_DNA"/>
</dbReference>
<gene>
    <name evidence="5" type="ORF">OESDEN_05143</name>
</gene>
<evidence type="ECO:0000313" key="5">
    <source>
        <dbReference type="EMBL" id="KHJ94927.1"/>
    </source>
</evidence>
<dbReference type="InterPro" id="IPR035979">
    <property type="entry name" value="RBD_domain_sf"/>
</dbReference>
<dbReference type="SUPFAM" id="SSF54928">
    <property type="entry name" value="RNA-binding domain, RBD"/>
    <property type="match status" value="1"/>
</dbReference>
<name>A0A0B1TGG0_OESDE</name>
<feature type="region of interest" description="Disordered" evidence="3">
    <location>
        <begin position="122"/>
        <end position="188"/>
    </location>
</feature>
<dbReference type="OrthoDB" id="2573941at2759"/>
<organism evidence="5 6">
    <name type="scientific">Oesophagostomum dentatum</name>
    <name type="common">Nodular worm</name>
    <dbReference type="NCBI Taxonomy" id="61180"/>
    <lineage>
        <taxon>Eukaryota</taxon>
        <taxon>Metazoa</taxon>
        <taxon>Ecdysozoa</taxon>
        <taxon>Nematoda</taxon>
        <taxon>Chromadorea</taxon>
        <taxon>Rhabditida</taxon>
        <taxon>Rhabditina</taxon>
        <taxon>Rhabditomorpha</taxon>
        <taxon>Strongyloidea</taxon>
        <taxon>Strongylidae</taxon>
        <taxon>Oesophagostomum</taxon>
    </lineage>
</organism>
<dbReference type="AlphaFoldDB" id="A0A0B1TGG0"/>
<dbReference type="InterPro" id="IPR051847">
    <property type="entry name" value="RNA_proc/Spliceosome_comp"/>
</dbReference>
<dbReference type="InterPro" id="IPR012677">
    <property type="entry name" value="Nucleotide-bd_a/b_plait_sf"/>
</dbReference>
<dbReference type="PROSITE" id="PS50102">
    <property type="entry name" value="RRM"/>
    <property type="match status" value="1"/>
</dbReference>
<evidence type="ECO:0000259" key="4">
    <source>
        <dbReference type="PROSITE" id="PS50102"/>
    </source>
</evidence>
<dbReference type="Proteomes" id="UP000053660">
    <property type="component" value="Unassembled WGS sequence"/>
</dbReference>
<reference evidence="5 6" key="1">
    <citation type="submission" date="2014-03" db="EMBL/GenBank/DDBJ databases">
        <title>Draft genome of the hookworm Oesophagostomum dentatum.</title>
        <authorList>
            <person name="Mitreva M."/>
        </authorList>
    </citation>
    <scope>NUCLEOTIDE SEQUENCE [LARGE SCALE GENOMIC DNA]</scope>
    <source>
        <strain evidence="5 6">OD-Hann</strain>
    </source>
</reference>
<dbReference type="SMART" id="SM00360">
    <property type="entry name" value="RRM"/>
    <property type="match status" value="1"/>
</dbReference>
<dbReference type="PANTHER" id="PTHR45880">
    <property type="entry name" value="RNA-BINDING MOTIF PROTEIN, X-LINKED 2"/>
    <property type="match status" value="1"/>
</dbReference>
<dbReference type="GO" id="GO:0071011">
    <property type="term" value="C:precatalytic spliceosome"/>
    <property type="evidence" value="ECO:0007669"/>
    <property type="project" value="TreeGrafter"/>
</dbReference>
<feature type="compositionally biased region" description="Basic and acidic residues" evidence="3">
    <location>
        <begin position="164"/>
        <end position="173"/>
    </location>
</feature>
<keyword evidence="6" id="KW-1185">Reference proteome</keyword>
<dbReference type="Pfam" id="PF00076">
    <property type="entry name" value="RRM_1"/>
    <property type="match status" value="1"/>
</dbReference>
<dbReference type="Gene3D" id="3.30.70.330">
    <property type="match status" value="1"/>
</dbReference>
<evidence type="ECO:0000256" key="2">
    <source>
        <dbReference type="PROSITE-ProRule" id="PRU00176"/>
    </source>
</evidence>
<dbReference type="GO" id="GO:0071013">
    <property type="term" value="C:catalytic step 2 spliceosome"/>
    <property type="evidence" value="ECO:0007669"/>
    <property type="project" value="TreeGrafter"/>
</dbReference>
<dbReference type="GO" id="GO:0000398">
    <property type="term" value="P:mRNA splicing, via spliceosome"/>
    <property type="evidence" value="ECO:0007669"/>
    <property type="project" value="TreeGrafter"/>
</dbReference>
<protein>
    <recommendedName>
        <fullName evidence="4">RRM domain-containing protein</fullName>
    </recommendedName>
</protein>
<feature type="compositionally biased region" description="Basic residues" evidence="3">
    <location>
        <begin position="131"/>
        <end position="148"/>
    </location>
</feature>
<feature type="region of interest" description="Disordered" evidence="3">
    <location>
        <begin position="209"/>
        <end position="232"/>
    </location>
</feature>
<evidence type="ECO:0000313" key="6">
    <source>
        <dbReference type="Proteomes" id="UP000053660"/>
    </source>
</evidence>
<dbReference type="PANTHER" id="PTHR45880:SF1">
    <property type="entry name" value="RNA-BINDING MOTIF PROTEIN, X-LINKED 2"/>
    <property type="match status" value="1"/>
</dbReference>
<dbReference type="GO" id="GO:0003723">
    <property type="term" value="F:RNA binding"/>
    <property type="evidence" value="ECO:0007669"/>
    <property type="project" value="UniProtKB-UniRule"/>
</dbReference>
<feature type="compositionally biased region" description="Polar residues" evidence="3">
    <location>
        <begin position="209"/>
        <end position="218"/>
    </location>
</feature>
<dbReference type="GO" id="GO:0005686">
    <property type="term" value="C:U2 snRNP"/>
    <property type="evidence" value="ECO:0007669"/>
    <property type="project" value="TreeGrafter"/>
</dbReference>
<evidence type="ECO:0000256" key="3">
    <source>
        <dbReference type="SAM" id="MobiDB-lite"/>
    </source>
</evidence>
<feature type="domain" description="RRM" evidence="4">
    <location>
        <begin position="15"/>
        <end position="93"/>
    </location>
</feature>
<accession>A0A0B1TGG0</accession>
<sequence length="232" mass="26961">MHKSTSGSQPHNKTAWILIAGLRHDLTEGDVITVFSQFGEVVNINLPRHKETGESRGFCFLCYQDLNSTILAVENLNGITLLGRKLKVDYVENYKVPKYSEDADEEVRRLWEDGCAPKPILLAEREEKESHRKHKMRSSKRRNVKKHSLYGTKKLGRRSTPSKISKDPLEKSPPRSKRSPVYNPRPDFQKADWRDVEIWRVIQNRDRTPQQLKNTHTAGSEYDAPFIPKRYH</sequence>
<proteinExistence type="predicted"/>
<evidence type="ECO:0000256" key="1">
    <source>
        <dbReference type="ARBA" id="ARBA00022884"/>
    </source>
</evidence>
<dbReference type="InterPro" id="IPR000504">
    <property type="entry name" value="RRM_dom"/>
</dbReference>
<keyword evidence="1 2" id="KW-0694">RNA-binding</keyword>